<evidence type="ECO:0000313" key="5">
    <source>
        <dbReference type="EMBL" id="SFJ93749.1"/>
    </source>
</evidence>
<dbReference type="PANTHER" id="PTHR30514:SF1">
    <property type="entry name" value="HTH-TYPE TRANSCRIPTIONAL REGULATOR HEXR-RELATED"/>
    <property type="match status" value="1"/>
</dbReference>
<reference evidence="6" key="1">
    <citation type="submission" date="2016-10" db="EMBL/GenBank/DDBJ databases">
        <authorList>
            <person name="Varghese N."/>
            <person name="Submissions S."/>
        </authorList>
    </citation>
    <scope>NUCLEOTIDE SEQUENCE [LARGE SCALE GENOMIC DNA]</scope>
    <source>
        <strain evidence="6">DSM 16108</strain>
    </source>
</reference>
<keyword evidence="1" id="KW-0805">Transcription regulation</keyword>
<feature type="domain" description="HTH rpiR-type" evidence="4">
    <location>
        <begin position="1"/>
        <end position="77"/>
    </location>
</feature>
<evidence type="ECO:0000313" key="6">
    <source>
        <dbReference type="Proteomes" id="UP000199589"/>
    </source>
</evidence>
<evidence type="ECO:0000259" key="4">
    <source>
        <dbReference type="PROSITE" id="PS51071"/>
    </source>
</evidence>
<keyword evidence="2" id="KW-0238">DNA-binding</keyword>
<dbReference type="InterPro" id="IPR001347">
    <property type="entry name" value="SIS_dom"/>
</dbReference>
<dbReference type="Pfam" id="PF01380">
    <property type="entry name" value="SIS"/>
    <property type="match status" value="1"/>
</dbReference>
<dbReference type="InterPro" id="IPR000281">
    <property type="entry name" value="HTH_RpiR"/>
</dbReference>
<dbReference type="AlphaFoldDB" id="A0A1I3VFF8"/>
<keyword evidence="3" id="KW-0804">Transcription</keyword>
<dbReference type="SUPFAM" id="SSF53697">
    <property type="entry name" value="SIS domain"/>
    <property type="match status" value="1"/>
</dbReference>
<dbReference type="InterPro" id="IPR035472">
    <property type="entry name" value="RpiR-like_SIS"/>
</dbReference>
<dbReference type="GO" id="GO:1901135">
    <property type="term" value="P:carbohydrate derivative metabolic process"/>
    <property type="evidence" value="ECO:0007669"/>
    <property type="project" value="InterPro"/>
</dbReference>
<keyword evidence="6" id="KW-1185">Reference proteome</keyword>
<dbReference type="Gene3D" id="3.40.50.10490">
    <property type="entry name" value="Glucose-6-phosphate isomerase like protein, domain 1"/>
    <property type="match status" value="1"/>
</dbReference>
<dbReference type="OrthoDB" id="1648815at2"/>
<dbReference type="CDD" id="cd05013">
    <property type="entry name" value="SIS_RpiR"/>
    <property type="match status" value="1"/>
</dbReference>
<name>A0A1I3VFF8_9LACT</name>
<dbReference type="EMBL" id="FOSJ01000003">
    <property type="protein sequence ID" value="SFJ93749.1"/>
    <property type="molecule type" value="Genomic_DNA"/>
</dbReference>
<protein>
    <submittedName>
        <fullName evidence="5">Transcriptional regulator, RpiR family</fullName>
    </submittedName>
</protein>
<gene>
    <name evidence="5" type="ORF">SAMN04488569_10036</name>
</gene>
<evidence type="ECO:0000256" key="1">
    <source>
        <dbReference type="ARBA" id="ARBA00023015"/>
    </source>
</evidence>
<dbReference type="Pfam" id="PF01418">
    <property type="entry name" value="HTH_6"/>
    <property type="match status" value="1"/>
</dbReference>
<dbReference type="Gene3D" id="1.10.10.10">
    <property type="entry name" value="Winged helix-like DNA-binding domain superfamily/Winged helix DNA-binding domain"/>
    <property type="match status" value="1"/>
</dbReference>
<dbReference type="PANTHER" id="PTHR30514">
    <property type="entry name" value="GLUCOKINASE"/>
    <property type="match status" value="1"/>
</dbReference>
<dbReference type="GO" id="GO:0003700">
    <property type="term" value="F:DNA-binding transcription factor activity"/>
    <property type="evidence" value="ECO:0007669"/>
    <property type="project" value="InterPro"/>
</dbReference>
<dbReference type="InterPro" id="IPR009057">
    <property type="entry name" value="Homeodomain-like_sf"/>
</dbReference>
<dbReference type="InterPro" id="IPR046348">
    <property type="entry name" value="SIS_dom_sf"/>
</dbReference>
<dbReference type="RefSeq" id="WP_091895607.1">
    <property type="nucleotide sequence ID" value="NZ_FOSJ01000003.1"/>
</dbReference>
<dbReference type="PROSITE" id="PS51071">
    <property type="entry name" value="HTH_RPIR"/>
    <property type="match status" value="1"/>
</dbReference>
<evidence type="ECO:0000256" key="2">
    <source>
        <dbReference type="ARBA" id="ARBA00023125"/>
    </source>
</evidence>
<dbReference type="Proteomes" id="UP000199589">
    <property type="component" value="Unassembled WGS sequence"/>
</dbReference>
<dbReference type="SUPFAM" id="SSF46689">
    <property type="entry name" value="Homeodomain-like"/>
    <property type="match status" value="1"/>
</dbReference>
<dbReference type="GO" id="GO:0003677">
    <property type="term" value="F:DNA binding"/>
    <property type="evidence" value="ECO:0007669"/>
    <property type="project" value="UniProtKB-KW"/>
</dbReference>
<proteinExistence type="predicted"/>
<dbReference type="GO" id="GO:0097367">
    <property type="term" value="F:carbohydrate derivative binding"/>
    <property type="evidence" value="ECO:0007669"/>
    <property type="project" value="InterPro"/>
</dbReference>
<sequence length="254" mass="29207">MNLEALINQHYSELNENDLHIVQYMMQHKEAIKQMTITMLAKETLTSKSSVLRLTKKLGFSGFSEFKYALKSNDDTKSLSATSFSSLQETDLNGTAKLFNQQQIRPIIEHFHSAKNIYCYGTGWGQRTVLKNFNRGMIDLKKFPLLLESLSEFKVIVQRAVQPDDLIIIVSLSGDIKQTEQVTRLLKMKNIPILSITNLSNNVLASMATYNLYFQSTPVNYMGEDMYSLLPIFQLMDSLRREYVDYLMELDESN</sequence>
<organism evidence="5 6">
    <name type="scientific">Marinilactibacillus piezotolerans</name>
    <dbReference type="NCBI Taxonomy" id="258723"/>
    <lineage>
        <taxon>Bacteria</taxon>
        <taxon>Bacillati</taxon>
        <taxon>Bacillota</taxon>
        <taxon>Bacilli</taxon>
        <taxon>Lactobacillales</taxon>
        <taxon>Carnobacteriaceae</taxon>
        <taxon>Marinilactibacillus</taxon>
    </lineage>
</organism>
<dbReference type="InterPro" id="IPR047640">
    <property type="entry name" value="RpiR-like"/>
</dbReference>
<evidence type="ECO:0000256" key="3">
    <source>
        <dbReference type="ARBA" id="ARBA00023163"/>
    </source>
</evidence>
<accession>A0A1I3VFF8</accession>
<dbReference type="InterPro" id="IPR036388">
    <property type="entry name" value="WH-like_DNA-bd_sf"/>
</dbReference>